<proteinExistence type="predicted"/>
<protein>
    <submittedName>
        <fullName evidence="1">Uncharacterized protein</fullName>
    </submittedName>
</protein>
<reference evidence="1" key="1">
    <citation type="submission" date="2018-02" db="EMBL/GenBank/DDBJ databases">
        <title>Rhizophora mucronata_Transcriptome.</title>
        <authorList>
            <person name="Meera S.P."/>
            <person name="Sreeshan A."/>
            <person name="Augustine A."/>
        </authorList>
    </citation>
    <scope>NUCLEOTIDE SEQUENCE</scope>
    <source>
        <tissue evidence="1">Leaf</tissue>
    </source>
</reference>
<dbReference type="EMBL" id="GGEC01088594">
    <property type="protein sequence ID" value="MBX69078.1"/>
    <property type="molecule type" value="Transcribed_RNA"/>
</dbReference>
<sequence>MPARSLGPYLQVFTSVVCLRLPFPDVSQPRMAKESCGHFEYAHSLLVSSLLSSLQVSMKLPGNKNFTAPPDFIHQQECNGGEDLSSVVIRRRH</sequence>
<accession>A0A2P2QQ66</accession>
<organism evidence="1">
    <name type="scientific">Rhizophora mucronata</name>
    <name type="common">Asiatic mangrove</name>
    <dbReference type="NCBI Taxonomy" id="61149"/>
    <lineage>
        <taxon>Eukaryota</taxon>
        <taxon>Viridiplantae</taxon>
        <taxon>Streptophyta</taxon>
        <taxon>Embryophyta</taxon>
        <taxon>Tracheophyta</taxon>
        <taxon>Spermatophyta</taxon>
        <taxon>Magnoliopsida</taxon>
        <taxon>eudicotyledons</taxon>
        <taxon>Gunneridae</taxon>
        <taxon>Pentapetalae</taxon>
        <taxon>rosids</taxon>
        <taxon>fabids</taxon>
        <taxon>Malpighiales</taxon>
        <taxon>Rhizophoraceae</taxon>
        <taxon>Rhizophora</taxon>
    </lineage>
</organism>
<name>A0A2P2QQ66_RHIMU</name>
<evidence type="ECO:0000313" key="1">
    <source>
        <dbReference type="EMBL" id="MBX69078.1"/>
    </source>
</evidence>
<dbReference type="AlphaFoldDB" id="A0A2P2QQ66"/>